<proteinExistence type="predicted"/>
<evidence type="ECO:0000313" key="4">
    <source>
        <dbReference type="Proteomes" id="UP001387364"/>
    </source>
</evidence>
<keyword evidence="2" id="KW-0732">Signal</keyword>
<keyword evidence="4" id="KW-1185">Reference proteome</keyword>
<evidence type="ECO:0008006" key="5">
    <source>
        <dbReference type="Google" id="ProtNLM"/>
    </source>
</evidence>
<evidence type="ECO:0000256" key="1">
    <source>
        <dbReference type="SAM" id="MobiDB-lite"/>
    </source>
</evidence>
<name>A0ABZ2N1R3_9BACI</name>
<gene>
    <name evidence="3" type="ORF">WDJ61_10190</name>
</gene>
<feature type="signal peptide" evidence="2">
    <location>
        <begin position="1"/>
        <end position="18"/>
    </location>
</feature>
<accession>A0ABZ2N1R3</accession>
<protein>
    <recommendedName>
        <fullName evidence="5">Lipoprotein with Yx(FWY)xxD motif</fullName>
    </recommendedName>
</protein>
<organism evidence="3 4">
    <name type="scientific">Bacillus kandeliae</name>
    <dbReference type="NCBI Taxonomy" id="3129297"/>
    <lineage>
        <taxon>Bacteria</taxon>
        <taxon>Bacillati</taxon>
        <taxon>Bacillota</taxon>
        <taxon>Bacilli</taxon>
        <taxon>Bacillales</taxon>
        <taxon>Bacillaceae</taxon>
        <taxon>Bacillus</taxon>
    </lineage>
</organism>
<reference evidence="3 4" key="1">
    <citation type="submission" date="2024-02" db="EMBL/GenBank/DDBJ databases">
        <title>Seven novel Bacillus-like species.</title>
        <authorList>
            <person name="Liu G."/>
        </authorList>
    </citation>
    <scope>NUCLEOTIDE SEQUENCE [LARGE SCALE GENOMIC DNA]</scope>
    <source>
        <strain evidence="3 4">FJAT-52991</strain>
    </source>
</reference>
<feature type="compositionally biased region" description="Basic and acidic residues" evidence="1">
    <location>
        <begin position="25"/>
        <end position="38"/>
    </location>
</feature>
<dbReference type="PANTHER" id="PTHR39335:SF1">
    <property type="entry name" value="BLL4220 PROTEIN"/>
    <property type="match status" value="1"/>
</dbReference>
<dbReference type="EMBL" id="CP147404">
    <property type="protein sequence ID" value="WXB91644.1"/>
    <property type="molecule type" value="Genomic_DNA"/>
</dbReference>
<feature type="chain" id="PRO_5045428071" description="Lipoprotein with Yx(FWY)xxD motif" evidence="2">
    <location>
        <begin position="19"/>
        <end position="162"/>
    </location>
</feature>
<sequence>MKKWTFFVSVFATILLLAACNTGKEESAQSTPESKEVSSNESGNKENTAALQLLDDEKVGEYLADSEGMALYYFKKDESESSNCSGDCLKNWPPFTAAEFEVPSGFDKADFGTITRKDTGEEQVTYKGYPLYYFANDKAKGDVNGQGVKDVWYIVNSETAFQ</sequence>
<dbReference type="Pfam" id="PF03640">
    <property type="entry name" value="Lipoprotein_15"/>
    <property type="match status" value="2"/>
</dbReference>
<evidence type="ECO:0000256" key="2">
    <source>
        <dbReference type="SAM" id="SignalP"/>
    </source>
</evidence>
<dbReference type="Proteomes" id="UP001387364">
    <property type="component" value="Chromosome"/>
</dbReference>
<dbReference type="PROSITE" id="PS51257">
    <property type="entry name" value="PROKAR_LIPOPROTEIN"/>
    <property type="match status" value="1"/>
</dbReference>
<dbReference type="RefSeq" id="WP_338749332.1">
    <property type="nucleotide sequence ID" value="NZ_CP147404.1"/>
</dbReference>
<feature type="compositionally biased region" description="Polar residues" evidence="1">
    <location>
        <begin position="39"/>
        <end position="48"/>
    </location>
</feature>
<feature type="region of interest" description="Disordered" evidence="1">
    <location>
        <begin position="25"/>
        <end position="48"/>
    </location>
</feature>
<dbReference type="PANTHER" id="PTHR39335">
    <property type="entry name" value="BLL4220 PROTEIN"/>
    <property type="match status" value="1"/>
</dbReference>
<evidence type="ECO:0000313" key="3">
    <source>
        <dbReference type="EMBL" id="WXB91644.1"/>
    </source>
</evidence>
<dbReference type="InterPro" id="IPR005297">
    <property type="entry name" value="Lipoprotein_repeat"/>
</dbReference>